<dbReference type="InterPro" id="IPR006158">
    <property type="entry name" value="Cobalamin-bd"/>
</dbReference>
<dbReference type="InterPro" id="IPR006638">
    <property type="entry name" value="Elp3/MiaA/NifB-like_rSAM"/>
</dbReference>
<evidence type="ECO:0000256" key="4">
    <source>
        <dbReference type="ARBA" id="ARBA00023004"/>
    </source>
</evidence>
<dbReference type="InterPro" id="IPR023404">
    <property type="entry name" value="rSAM_horseshoe"/>
</dbReference>
<dbReference type="PANTHER" id="PTHR43409:SF16">
    <property type="entry name" value="SLR0320 PROTEIN"/>
    <property type="match status" value="1"/>
</dbReference>
<dbReference type="GO" id="GO:0005829">
    <property type="term" value="C:cytosol"/>
    <property type="evidence" value="ECO:0007669"/>
    <property type="project" value="TreeGrafter"/>
</dbReference>
<dbReference type="CDD" id="cd01335">
    <property type="entry name" value="Radical_SAM"/>
    <property type="match status" value="1"/>
</dbReference>
<dbReference type="PROSITE" id="PS51918">
    <property type="entry name" value="RADICAL_SAM"/>
    <property type="match status" value="1"/>
</dbReference>
<dbReference type="Gene3D" id="3.40.50.280">
    <property type="entry name" value="Cobalamin-binding domain"/>
    <property type="match status" value="1"/>
</dbReference>
<protein>
    <submittedName>
        <fullName evidence="8">Uncharacterized protein</fullName>
    </submittedName>
</protein>
<evidence type="ECO:0000313" key="8">
    <source>
        <dbReference type="EMBL" id="QLH02217.1"/>
    </source>
</evidence>
<dbReference type="InterPro" id="IPR007197">
    <property type="entry name" value="rSAM"/>
</dbReference>
<dbReference type="EMBL" id="CP026993">
    <property type="protein sequence ID" value="QLH02217.1"/>
    <property type="molecule type" value="Genomic_DNA"/>
</dbReference>
<keyword evidence="3" id="KW-0479">Metal-binding</keyword>
<dbReference type="InterPro" id="IPR034466">
    <property type="entry name" value="Methyltransferase_Class_B"/>
</dbReference>
<dbReference type="GO" id="GO:0051539">
    <property type="term" value="F:4 iron, 4 sulfur cluster binding"/>
    <property type="evidence" value="ECO:0007669"/>
    <property type="project" value="UniProtKB-KW"/>
</dbReference>
<keyword evidence="4" id="KW-0408">Iron</keyword>
<comment type="cofactor">
    <cofactor evidence="1">
        <name>[4Fe-4S] cluster</name>
        <dbReference type="ChEBI" id="CHEBI:49883"/>
    </cofactor>
</comment>
<feature type="domain" description="B12-binding" evidence="6">
    <location>
        <begin position="1"/>
        <end position="140"/>
    </location>
</feature>
<keyword evidence="2" id="KW-0949">S-adenosyl-L-methionine</keyword>
<dbReference type="GO" id="GO:0003824">
    <property type="term" value="F:catalytic activity"/>
    <property type="evidence" value="ECO:0007669"/>
    <property type="project" value="InterPro"/>
</dbReference>
<dbReference type="GO" id="GO:0031419">
    <property type="term" value="F:cobalamin binding"/>
    <property type="evidence" value="ECO:0007669"/>
    <property type="project" value="InterPro"/>
</dbReference>
<dbReference type="Gene3D" id="3.80.30.20">
    <property type="entry name" value="tm_1862 like domain"/>
    <property type="match status" value="1"/>
</dbReference>
<reference evidence="8 9" key="1">
    <citation type="submission" date="2018-02" db="EMBL/GenBank/DDBJ databases">
        <title>Complete genome of Nitrosopumilus cobalaminigenes HCA1.</title>
        <authorList>
            <person name="Qin W."/>
            <person name="Zheng Y."/>
            <person name="Stahl D.A."/>
        </authorList>
    </citation>
    <scope>NUCLEOTIDE SEQUENCE [LARGE SCALE GENOMIC DNA]</scope>
    <source>
        <strain evidence="8 9">HCA1</strain>
    </source>
</reference>
<accession>A0A7D5QZX4</accession>
<evidence type="ECO:0000256" key="3">
    <source>
        <dbReference type="ARBA" id="ARBA00022723"/>
    </source>
</evidence>
<dbReference type="SMART" id="SM00729">
    <property type="entry name" value="Elp3"/>
    <property type="match status" value="1"/>
</dbReference>
<dbReference type="SFLD" id="SFLDG01082">
    <property type="entry name" value="B12-binding_domain_containing"/>
    <property type="match status" value="1"/>
</dbReference>
<evidence type="ECO:0000256" key="5">
    <source>
        <dbReference type="ARBA" id="ARBA00023014"/>
    </source>
</evidence>
<feature type="domain" description="Radical SAM core" evidence="7">
    <location>
        <begin position="180"/>
        <end position="408"/>
    </location>
</feature>
<dbReference type="SUPFAM" id="SSF102114">
    <property type="entry name" value="Radical SAM enzymes"/>
    <property type="match status" value="1"/>
</dbReference>
<dbReference type="KEGG" id="ncl:C5F47_00780"/>
<dbReference type="PROSITE" id="PS51332">
    <property type="entry name" value="B12_BINDING"/>
    <property type="match status" value="1"/>
</dbReference>
<dbReference type="PANTHER" id="PTHR43409">
    <property type="entry name" value="ANAEROBIC MAGNESIUM-PROTOPORPHYRIN IX MONOMETHYL ESTER CYCLASE-RELATED"/>
    <property type="match status" value="1"/>
</dbReference>
<organism evidence="8 9">
    <name type="scientific">Nitrosopumilus cobalaminigenes</name>
    <dbReference type="NCBI Taxonomy" id="1470066"/>
    <lineage>
        <taxon>Archaea</taxon>
        <taxon>Nitrososphaerota</taxon>
        <taxon>Nitrososphaeria</taxon>
        <taxon>Nitrosopumilales</taxon>
        <taxon>Nitrosopumilaceae</taxon>
        <taxon>Nitrosopumilus</taxon>
    </lineage>
</organism>
<gene>
    <name evidence="8" type="ORF">C5F47_00780</name>
</gene>
<evidence type="ECO:0000259" key="6">
    <source>
        <dbReference type="PROSITE" id="PS51332"/>
    </source>
</evidence>
<dbReference type="InterPro" id="IPR051198">
    <property type="entry name" value="BchE-like"/>
</dbReference>
<sequence>MIKVSSAQFNYQYEDQIHFPYSIAMIVGYVKTKEDLKNNFDFQKTFVFREKVDEYIKQCVDSDILLCSCYVWNWDITNYLAKKVKELNPKCLIIFGGPHVPEDTTDFFDNHPYVDILAHGEGEYILENLLRTYITDKNYLNVKGITTKDFSTPDQERINDLDSIPSPYTTNLVWDLVEKVPGVTWICSWETNRGCPYMCTFCDWGSATFTKLRKFSDERLYKDIEWFGENKIPFVDCCDANFGIFQERDLKIARKMKEMALEKGHLEKMAVSWAKNSSEKIIPIAKELRDGGILGAVTLAVQSLDDDVLEIIKRANIKFTEFSELSATFREHEVPTYSEVIRGLPGETVETFKKGLEILSSTKIGTVNIYHCMILPNAPMNHPAYVEKFKIKKTRSPVMLQHSSIHKRALPEYEYIVTETSSYTLDDLKIMYDYSWAFSTLQKFGLLEHISNFYKRTNKLKFMEFYELFFKFCEKYPNSVFAHEFQLVKKYRDNGYAGNGWDHHDPKLGDILWPMTEASWLRMAYHKDKLYESVTDLVSFIEDEMNFKTSQNILDDLIKFQIFVQNTRDDQIEIKSEKFQFNWKNFFADYEPLSASNKHYFYSNPVIESDPIKWSYKVAWYGRRSEKYKCHAEHLKEKSDQITDSVLTEKIVAKQK</sequence>
<keyword evidence="5" id="KW-0411">Iron-sulfur</keyword>
<keyword evidence="9" id="KW-1185">Reference proteome</keyword>
<dbReference type="Pfam" id="PF04055">
    <property type="entry name" value="Radical_SAM"/>
    <property type="match status" value="1"/>
</dbReference>
<dbReference type="OrthoDB" id="2305at2157"/>
<evidence type="ECO:0000256" key="1">
    <source>
        <dbReference type="ARBA" id="ARBA00001966"/>
    </source>
</evidence>
<evidence type="ECO:0000259" key="7">
    <source>
        <dbReference type="PROSITE" id="PS51918"/>
    </source>
</evidence>
<dbReference type="SFLD" id="SFLDS00029">
    <property type="entry name" value="Radical_SAM"/>
    <property type="match status" value="1"/>
</dbReference>
<dbReference type="SFLD" id="SFLDG01123">
    <property type="entry name" value="methyltransferase_(Class_B)"/>
    <property type="match status" value="1"/>
</dbReference>
<name>A0A7D5QZX4_9ARCH</name>
<evidence type="ECO:0000256" key="2">
    <source>
        <dbReference type="ARBA" id="ARBA00022691"/>
    </source>
</evidence>
<dbReference type="RefSeq" id="WP_179361046.1">
    <property type="nucleotide sequence ID" value="NZ_CP026993.1"/>
</dbReference>
<dbReference type="InterPro" id="IPR058240">
    <property type="entry name" value="rSAM_sf"/>
</dbReference>
<proteinExistence type="predicted"/>
<dbReference type="GeneID" id="56058501"/>
<dbReference type="Proteomes" id="UP000509771">
    <property type="component" value="Chromosome"/>
</dbReference>
<dbReference type="AlphaFoldDB" id="A0A7D5QZX4"/>
<dbReference type="GO" id="GO:0046872">
    <property type="term" value="F:metal ion binding"/>
    <property type="evidence" value="ECO:0007669"/>
    <property type="project" value="UniProtKB-KW"/>
</dbReference>
<evidence type="ECO:0000313" key="9">
    <source>
        <dbReference type="Proteomes" id="UP000509771"/>
    </source>
</evidence>